<evidence type="ECO:0000256" key="1">
    <source>
        <dbReference type="SAM" id="Phobius"/>
    </source>
</evidence>
<feature type="transmembrane region" description="Helical" evidence="1">
    <location>
        <begin position="20"/>
        <end position="39"/>
    </location>
</feature>
<evidence type="ECO:0000313" key="3">
    <source>
        <dbReference type="EMBL" id="NYH94400.1"/>
    </source>
</evidence>
<evidence type="ECO:0000313" key="4">
    <source>
        <dbReference type="Proteomes" id="UP000522081"/>
    </source>
</evidence>
<dbReference type="AlphaFoldDB" id="A0A7Z0BUK4"/>
<comment type="caution">
    <text evidence="3">The sequence shown here is derived from an EMBL/GenBank/DDBJ whole genome shotgun (WGS) entry which is preliminary data.</text>
</comment>
<proteinExistence type="predicted"/>
<feature type="domain" description="Cytochrome c oxidase subunit IV bacterial aa3 type" evidence="2">
    <location>
        <begin position="2"/>
        <end position="36"/>
    </location>
</feature>
<dbReference type="Pfam" id="PF07835">
    <property type="entry name" value="COX4_pro_2"/>
    <property type="match status" value="1"/>
</dbReference>
<evidence type="ECO:0000259" key="2">
    <source>
        <dbReference type="Pfam" id="PF07835"/>
    </source>
</evidence>
<dbReference type="EMBL" id="JACBZF010000001">
    <property type="protein sequence ID" value="NYH94400.1"/>
    <property type="molecule type" value="Genomic_DNA"/>
</dbReference>
<gene>
    <name evidence="3" type="ORF">FHS75_000705</name>
</gene>
<keyword evidence="1" id="KW-1133">Transmembrane helix</keyword>
<dbReference type="InterPro" id="IPR012422">
    <property type="entry name" value="Cyt_c_oxidase_su4_bac-aa3"/>
</dbReference>
<protein>
    <recommendedName>
        <fullName evidence="2">Cytochrome c oxidase subunit IV bacterial aa3 type domain-containing protein</fullName>
    </recommendedName>
</protein>
<dbReference type="RefSeq" id="WP_179406322.1">
    <property type="nucleotide sequence ID" value="NZ_BMGF01000001.1"/>
</dbReference>
<organism evidence="3 4">
    <name type="scientific">Novosphingobium marinum</name>
    <dbReference type="NCBI Taxonomy" id="1514948"/>
    <lineage>
        <taxon>Bacteria</taxon>
        <taxon>Pseudomonadati</taxon>
        <taxon>Pseudomonadota</taxon>
        <taxon>Alphaproteobacteria</taxon>
        <taxon>Sphingomonadales</taxon>
        <taxon>Sphingomonadaceae</taxon>
        <taxon>Novosphingobium</taxon>
    </lineage>
</organism>
<keyword evidence="4" id="KW-1185">Reference proteome</keyword>
<dbReference type="Proteomes" id="UP000522081">
    <property type="component" value="Unassembled WGS sequence"/>
</dbReference>
<dbReference type="SUPFAM" id="SSF81469">
    <property type="entry name" value="Bacterial aa3 type cytochrome c oxidase subunit IV"/>
    <property type="match status" value="1"/>
</dbReference>
<sequence length="40" mass="4156">MASGNDMKAAEKTYGGFTVMVKWGTIISAIVVVIVVALIA</sequence>
<name>A0A7Z0BUK4_9SPHN</name>
<accession>A0A7Z0BUK4</accession>
<keyword evidence="1" id="KW-0472">Membrane</keyword>
<dbReference type="Gene3D" id="1.20.5.160">
    <property type="entry name" value="Bacterial aa3 type cytochrome c oxidase subunit IV"/>
    <property type="match status" value="1"/>
</dbReference>
<dbReference type="InterPro" id="IPR036596">
    <property type="entry name" value="Cyt-C_aa3_sf"/>
</dbReference>
<reference evidence="3 4" key="1">
    <citation type="submission" date="2020-07" db="EMBL/GenBank/DDBJ databases">
        <title>Genomic Encyclopedia of Type Strains, Phase IV (KMG-IV): sequencing the most valuable type-strain genomes for metagenomic binning, comparative biology and taxonomic classification.</title>
        <authorList>
            <person name="Goeker M."/>
        </authorList>
    </citation>
    <scope>NUCLEOTIDE SEQUENCE [LARGE SCALE GENOMIC DNA]</scope>
    <source>
        <strain evidence="3 4">DSM 29043</strain>
    </source>
</reference>
<keyword evidence="1" id="KW-0812">Transmembrane</keyword>